<gene>
    <name evidence="1" type="ORF">O6P43_033322</name>
</gene>
<dbReference type="InterPro" id="IPR002812">
    <property type="entry name" value="DHQS"/>
</dbReference>
<organism evidence="1 2">
    <name type="scientific">Quillaja saponaria</name>
    <name type="common">Soap bark tree</name>
    <dbReference type="NCBI Taxonomy" id="32244"/>
    <lineage>
        <taxon>Eukaryota</taxon>
        <taxon>Viridiplantae</taxon>
        <taxon>Streptophyta</taxon>
        <taxon>Embryophyta</taxon>
        <taxon>Tracheophyta</taxon>
        <taxon>Spermatophyta</taxon>
        <taxon>Magnoliopsida</taxon>
        <taxon>eudicotyledons</taxon>
        <taxon>Gunneridae</taxon>
        <taxon>Pentapetalae</taxon>
        <taxon>rosids</taxon>
        <taxon>fabids</taxon>
        <taxon>Fabales</taxon>
        <taxon>Quillajaceae</taxon>
        <taxon>Quillaja</taxon>
    </lineage>
</organism>
<dbReference type="GO" id="GO:0016301">
    <property type="term" value="F:kinase activity"/>
    <property type="evidence" value="ECO:0007669"/>
    <property type="project" value="UniProtKB-KW"/>
</dbReference>
<comment type="caution">
    <text evidence="1">The sequence shown here is derived from an EMBL/GenBank/DDBJ whole genome shotgun (WGS) entry which is preliminary data.</text>
</comment>
<reference evidence="1" key="1">
    <citation type="journal article" date="2023" name="Science">
        <title>Elucidation of the pathway for biosynthesis of saponin adjuvants from the soapbark tree.</title>
        <authorList>
            <person name="Reed J."/>
            <person name="Orme A."/>
            <person name="El-Demerdash A."/>
            <person name="Owen C."/>
            <person name="Martin L.B.B."/>
            <person name="Misra R.C."/>
            <person name="Kikuchi S."/>
            <person name="Rejzek M."/>
            <person name="Martin A.C."/>
            <person name="Harkess A."/>
            <person name="Leebens-Mack J."/>
            <person name="Louveau T."/>
            <person name="Stephenson M.J."/>
            <person name="Osbourn A."/>
        </authorList>
    </citation>
    <scope>NUCLEOTIDE SEQUENCE</scope>
    <source>
        <strain evidence="1">S10</strain>
    </source>
</reference>
<evidence type="ECO:0000313" key="2">
    <source>
        <dbReference type="Proteomes" id="UP001163823"/>
    </source>
</evidence>
<dbReference type="GO" id="GO:0016491">
    <property type="term" value="F:oxidoreductase activity"/>
    <property type="evidence" value="ECO:0007669"/>
    <property type="project" value="InterPro"/>
</dbReference>
<keyword evidence="1" id="KW-0418">Kinase</keyword>
<dbReference type="GO" id="GO:0003856">
    <property type="term" value="F:3-dehydroquinate synthase activity"/>
    <property type="evidence" value="ECO:0007669"/>
    <property type="project" value="InterPro"/>
</dbReference>
<accession>A0AAD7KRV8</accession>
<dbReference type="EMBL" id="JARAOO010000014">
    <property type="protein sequence ID" value="KAJ7943825.1"/>
    <property type="molecule type" value="Genomic_DNA"/>
</dbReference>
<dbReference type="Proteomes" id="UP001163823">
    <property type="component" value="Chromosome 14"/>
</dbReference>
<dbReference type="GO" id="GO:0009073">
    <property type="term" value="P:aromatic amino acid family biosynthetic process"/>
    <property type="evidence" value="ECO:0007669"/>
    <property type="project" value="InterPro"/>
</dbReference>
<dbReference type="AlphaFoldDB" id="A0AAD7KRV8"/>
<sequence>MVCVLEQVRNPMQRCSTKKSSLADDLRLHDSPGSGNGREHVVVVMDGMKEFTTETLEWTLENVVTAGCTVTLLGVMPWLNIPLFSKTLHDVWMVEFKDVPPEKEKSNRRSDVKYLKVQAVMDLCEKHGVVLQKKVVMGYPSRWLVIEQISSLYATWVVFDRYHRKNIKFYARKIPFNMVIMNDDREVDIIKSRVTIVNEENSPEETPNCSVPSPRLTISEHFKKLLR</sequence>
<keyword evidence="1" id="KW-0675">Receptor</keyword>
<proteinExistence type="predicted"/>
<evidence type="ECO:0000313" key="1">
    <source>
        <dbReference type="EMBL" id="KAJ7943825.1"/>
    </source>
</evidence>
<name>A0AAD7KRV8_QUISA</name>
<dbReference type="PANTHER" id="PTHR33563:SF9">
    <property type="entry name" value="USPA DOMAIN-CONTAINING PROTEIN"/>
    <property type="match status" value="1"/>
</dbReference>
<dbReference type="PANTHER" id="PTHR33563">
    <property type="match status" value="1"/>
</dbReference>
<keyword evidence="1" id="KW-0808">Transferase</keyword>
<keyword evidence="2" id="KW-1185">Reference proteome</keyword>
<dbReference type="KEGG" id="qsa:O6P43_033322"/>
<protein>
    <submittedName>
        <fullName evidence="1">Proline-rich receptor-like protein kinase PERK3</fullName>
    </submittedName>
</protein>